<evidence type="ECO:0000256" key="5">
    <source>
        <dbReference type="ARBA" id="ARBA00023136"/>
    </source>
</evidence>
<dbReference type="SUPFAM" id="SSF103473">
    <property type="entry name" value="MFS general substrate transporter"/>
    <property type="match status" value="1"/>
</dbReference>
<name>A0A7Y9I3I0_9ACTN</name>
<sequence>MTIRVADRVRSRTAGRALWIGGTTVVGTADVMLFFVLAWIASGLGATASTLINLLITVPRTVLLVLGGTLGDRFGARRMLIITDVCRVVTVLVGTAAILVAPPGLAWLAAFTLALGVISAFSMPAANTMPRLFATIDELPKLWAKVSGLSQVGRMIGPPLGGVALIAIGTAGVFLVDLATALIMIGVLVLVRPPYQLPTEPPTESVLRQSWAGLRAAARTPGIPPIYGATALVASGILPIVFLCLPLLARERGWTAAATGVVEAGWIAGSLVITLLIARRGILHRAGPAMIIGPLLAAVGAGLLALAPSYPYALAGAVAMGIGTVIFTSHLGPLLLDWTPDGMVSRFQALFVLVQSAPQVITIAAFGAVAELAGPVPATGCAAVVCAAASLVVALSPRLRTATRPVADGAPAEDEPDSAP</sequence>
<keyword evidence="2" id="KW-1003">Cell membrane</keyword>
<dbReference type="PANTHER" id="PTHR23513:SF11">
    <property type="entry name" value="STAPHYLOFERRIN A TRANSPORTER"/>
    <property type="match status" value="1"/>
</dbReference>
<feature type="transmembrane region" description="Helical" evidence="6">
    <location>
        <begin position="46"/>
        <end position="67"/>
    </location>
</feature>
<feature type="transmembrane region" description="Helical" evidence="6">
    <location>
        <begin position="254"/>
        <end position="277"/>
    </location>
</feature>
<proteinExistence type="predicted"/>
<dbReference type="Gene3D" id="1.20.1250.20">
    <property type="entry name" value="MFS general substrate transporter like domains"/>
    <property type="match status" value="1"/>
</dbReference>
<feature type="transmembrane region" description="Helical" evidence="6">
    <location>
        <begin position="313"/>
        <end position="336"/>
    </location>
</feature>
<evidence type="ECO:0000256" key="6">
    <source>
        <dbReference type="SAM" id="Phobius"/>
    </source>
</evidence>
<gene>
    <name evidence="7" type="ORF">BKA15_000847</name>
</gene>
<dbReference type="AlphaFoldDB" id="A0A7Y9I3I0"/>
<dbReference type="Pfam" id="PF07690">
    <property type="entry name" value="MFS_1"/>
    <property type="match status" value="1"/>
</dbReference>
<dbReference type="GO" id="GO:0022857">
    <property type="term" value="F:transmembrane transporter activity"/>
    <property type="evidence" value="ECO:0007669"/>
    <property type="project" value="InterPro"/>
</dbReference>
<dbReference type="InterPro" id="IPR011701">
    <property type="entry name" value="MFS"/>
</dbReference>
<keyword evidence="4 6" id="KW-1133">Transmembrane helix</keyword>
<evidence type="ECO:0000256" key="1">
    <source>
        <dbReference type="ARBA" id="ARBA00004651"/>
    </source>
</evidence>
<dbReference type="GO" id="GO:0005886">
    <property type="term" value="C:plasma membrane"/>
    <property type="evidence" value="ECO:0007669"/>
    <property type="project" value="UniProtKB-SubCell"/>
</dbReference>
<feature type="transmembrane region" description="Helical" evidence="6">
    <location>
        <begin position="376"/>
        <end position="395"/>
    </location>
</feature>
<evidence type="ECO:0000313" key="7">
    <source>
        <dbReference type="EMBL" id="NYE69518.1"/>
    </source>
</evidence>
<feature type="transmembrane region" description="Helical" evidence="6">
    <location>
        <begin position="226"/>
        <end position="248"/>
    </location>
</feature>
<protein>
    <submittedName>
        <fullName evidence="7">MFS family permease</fullName>
    </submittedName>
</protein>
<feature type="transmembrane region" description="Helical" evidence="6">
    <location>
        <begin position="17"/>
        <end position="40"/>
    </location>
</feature>
<comment type="caution">
    <text evidence="7">The sequence shown here is derived from an EMBL/GenBank/DDBJ whole genome shotgun (WGS) entry which is preliminary data.</text>
</comment>
<dbReference type="EMBL" id="JACCBU010000001">
    <property type="protein sequence ID" value="NYE69518.1"/>
    <property type="molecule type" value="Genomic_DNA"/>
</dbReference>
<accession>A0A7Y9I3I0</accession>
<organism evidence="7 8">
    <name type="scientific">Microlunatus parietis</name>
    <dbReference type="NCBI Taxonomy" id="682979"/>
    <lineage>
        <taxon>Bacteria</taxon>
        <taxon>Bacillati</taxon>
        <taxon>Actinomycetota</taxon>
        <taxon>Actinomycetes</taxon>
        <taxon>Propionibacteriales</taxon>
        <taxon>Propionibacteriaceae</taxon>
        <taxon>Microlunatus</taxon>
    </lineage>
</organism>
<keyword evidence="8" id="KW-1185">Reference proteome</keyword>
<keyword evidence="3 6" id="KW-0812">Transmembrane</keyword>
<comment type="subcellular location">
    <subcellularLocation>
        <location evidence="1">Cell membrane</location>
        <topology evidence="1">Multi-pass membrane protein</topology>
    </subcellularLocation>
</comment>
<feature type="transmembrane region" description="Helical" evidence="6">
    <location>
        <begin position="289"/>
        <end position="307"/>
    </location>
</feature>
<dbReference type="PANTHER" id="PTHR23513">
    <property type="entry name" value="INTEGRAL MEMBRANE EFFLUX PROTEIN-RELATED"/>
    <property type="match status" value="1"/>
</dbReference>
<evidence type="ECO:0000256" key="2">
    <source>
        <dbReference type="ARBA" id="ARBA00022475"/>
    </source>
</evidence>
<evidence type="ECO:0000256" key="3">
    <source>
        <dbReference type="ARBA" id="ARBA00022692"/>
    </source>
</evidence>
<feature type="transmembrane region" description="Helical" evidence="6">
    <location>
        <begin position="88"/>
        <end position="121"/>
    </location>
</feature>
<evidence type="ECO:0000313" key="8">
    <source>
        <dbReference type="Proteomes" id="UP000569914"/>
    </source>
</evidence>
<evidence type="ECO:0000256" key="4">
    <source>
        <dbReference type="ARBA" id="ARBA00022989"/>
    </source>
</evidence>
<dbReference type="RefSeq" id="WP_179748351.1">
    <property type="nucleotide sequence ID" value="NZ_JACCBU010000001.1"/>
</dbReference>
<feature type="transmembrane region" description="Helical" evidence="6">
    <location>
        <begin position="163"/>
        <end position="191"/>
    </location>
</feature>
<dbReference type="InterPro" id="IPR036259">
    <property type="entry name" value="MFS_trans_sf"/>
</dbReference>
<dbReference type="CDD" id="cd06173">
    <property type="entry name" value="MFS_MefA_like"/>
    <property type="match status" value="1"/>
</dbReference>
<dbReference type="Proteomes" id="UP000569914">
    <property type="component" value="Unassembled WGS sequence"/>
</dbReference>
<reference evidence="7 8" key="1">
    <citation type="submission" date="2020-07" db="EMBL/GenBank/DDBJ databases">
        <title>Sequencing the genomes of 1000 actinobacteria strains.</title>
        <authorList>
            <person name="Klenk H.-P."/>
        </authorList>
    </citation>
    <scope>NUCLEOTIDE SEQUENCE [LARGE SCALE GENOMIC DNA]</scope>
    <source>
        <strain evidence="7 8">DSM 22083</strain>
    </source>
</reference>
<keyword evidence="5 6" id="KW-0472">Membrane</keyword>